<evidence type="ECO:0000313" key="2">
    <source>
        <dbReference type="Proteomes" id="UP000199236"/>
    </source>
</evidence>
<dbReference type="RefSeq" id="WP_090070200.1">
    <property type="nucleotide sequence ID" value="NZ_FOVR01000002.1"/>
</dbReference>
<protein>
    <recommendedName>
        <fullName evidence="3">DUF2948 family protein</fullName>
    </recommendedName>
</protein>
<sequence>MTMLKLAALDSDDLNVLSSQTQDAVVKVGDINWLKDEGRLVVAMHRFAWEEAIRQQRRVFGSKPSYERHQAVLHFDRVTGVQSRNIRVAAKDAILNLLALTFEPNGEGPDGFISLIFAGDAEIRLSVECIEAQLADTGAAWETENLPEHEAAETFEQQAASQGN</sequence>
<accession>A0A1I5DFV6</accession>
<organism evidence="1 2">
    <name type="scientific">Cohaesibacter marisflavi</name>
    <dbReference type="NCBI Taxonomy" id="655353"/>
    <lineage>
        <taxon>Bacteria</taxon>
        <taxon>Pseudomonadati</taxon>
        <taxon>Pseudomonadota</taxon>
        <taxon>Alphaproteobacteria</taxon>
        <taxon>Hyphomicrobiales</taxon>
        <taxon>Cohaesibacteraceae</taxon>
    </lineage>
</organism>
<reference evidence="1 2" key="1">
    <citation type="submission" date="2016-10" db="EMBL/GenBank/DDBJ databases">
        <authorList>
            <person name="de Groot N.N."/>
        </authorList>
    </citation>
    <scope>NUCLEOTIDE SEQUENCE [LARGE SCALE GENOMIC DNA]</scope>
    <source>
        <strain evidence="1 2">CGMCC 1.9157</strain>
    </source>
</reference>
<name>A0A1I5DFV6_9HYPH</name>
<dbReference type="EMBL" id="FOVR01000002">
    <property type="protein sequence ID" value="SFN98036.1"/>
    <property type="molecule type" value="Genomic_DNA"/>
</dbReference>
<dbReference type="STRING" id="655353.SAMN04488056_102588"/>
<dbReference type="OrthoDB" id="9806367at2"/>
<dbReference type="Pfam" id="PF11164">
    <property type="entry name" value="DUF2948"/>
    <property type="match status" value="1"/>
</dbReference>
<dbReference type="AlphaFoldDB" id="A0A1I5DFV6"/>
<gene>
    <name evidence="1" type="ORF">SAMN04488056_102588</name>
</gene>
<dbReference type="InterPro" id="IPR021335">
    <property type="entry name" value="DUF2948"/>
</dbReference>
<evidence type="ECO:0000313" key="1">
    <source>
        <dbReference type="EMBL" id="SFN98036.1"/>
    </source>
</evidence>
<evidence type="ECO:0008006" key="3">
    <source>
        <dbReference type="Google" id="ProtNLM"/>
    </source>
</evidence>
<proteinExistence type="predicted"/>
<keyword evidence="2" id="KW-1185">Reference proteome</keyword>
<dbReference type="Proteomes" id="UP000199236">
    <property type="component" value="Unassembled WGS sequence"/>
</dbReference>